<dbReference type="Pfam" id="PF00871">
    <property type="entry name" value="Acetate_kinase"/>
    <property type="match status" value="1"/>
</dbReference>
<evidence type="ECO:0000256" key="5">
    <source>
        <dbReference type="ARBA" id="ARBA00022840"/>
    </source>
</evidence>
<sequence length="353" mass="38927">MRILTINPGATSTKIGYVEEEEIVYQETIAHSVEKLQVFDHVQDQLELRLQAVLDQVHEWGLNLKLLDGIGARGGLLPPVQSGAYEINQAMLDYLMYRPRVEHASNLGALLAEKIRAVAGKKTRAFVYDPVTVDEFPPVARISGLKGMERESIGHALNMRAVAREVAENQQRTYEDVTYIVAHLGGGNSISLHHQGRMVDLISDDEGPFSTERTGELPVKQVIAWCYDHSQKEMMTHYRKQGGVLSYLGTNDAREVEKRIAIGDEEASLVYEAMAYQISKGIGSLAPIVAGKVEGIIMTGGLAYSDVLMAAVEKQVAFIAPVYRVPGERELMALAKGVARVLRGEELSHQLTC</sequence>
<dbReference type="EMBL" id="JAEEGA010000002">
    <property type="protein sequence ID" value="MBP1039921.1"/>
    <property type="molecule type" value="Genomic_DNA"/>
</dbReference>
<evidence type="ECO:0000256" key="7">
    <source>
        <dbReference type="RuleBase" id="RU003835"/>
    </source>
</evidence>
<dbReference type="GO" id="GO:0006083">
    <property type="term" value="P:acetate metabolic process"/>
    <property type="evidence" value="ECO:0007669"/>
    <property type="project" value="TreeGrafter"/>
</dbReference>
<evidence type="ECO:0000256" key="4">
    <source>
        <dbReference type="ARBA" id="ARBA00022777"/>
    </source>
</evidence>
<dbReference type="NCBIfam" id="TIGR02707">
    <property type="entry name" value="butyr_kinase"/>
    <property type="match status" value="1"/>
</dbReference>
<dbReference type="Gene3D" id="3.30.420.40">
    <property type="match status" value="2"/>
</dbReference>
<dbReference type="SUPFAM" id="SSF53067">
    <property type="entry name" value="Actin-like ATPase domain"/>
    <property type="match status" value="2"/>
</dbReference>
<accession>A0A940PAM0</accession>
<reference evidence="8" key="1">
    <citation type="submission" date="2020-12" db="EMBL/GenBank/DDBJ databases">
        <title>Vagococcus allomyrinae sp. nov. and Enterococcus lavae sp. nov., isolated from the larvae of Allomyrina dichotoma.</title>
        <authorList>
            <person name="Lee S.D."/>
        </authorList>
    </citation>
    <scope>NUCLEOTIDE SEQUENCE</scope>
    <source>
        <strain evidence="8">BWB3-3</strain>
    </source>
</reference>
<dbReference type="InterPro" id="IPR011245">
    <property type="entry name" value="Butyrate_kin"/>
</dbReference>
<dbReference type="AlphaFoldDB" id="A0A940PAM0"/>
<keyword evidence="2 6" id="KW-0808">Transferase</keyword>
<dbReference type="EC" id="2.7.2.7" evidence="6"/>
<keyword evidence="1 6" id="KW-0963">Cytoplasm</keyword>
<dbReference type="GO" id="GO:0008776">
    <property type="term" value="F:acetate kinase activity"/>
    <property type="evidence" value="ECO:0007669"/>
    <property type="project" value="TreeGrafter"/>
</dbReference>
<keyword evidence="3 6" id="KW-0547">Nucleotide-binding</keyword>
<dbReference type="InterPro" id="IPR043129">
    <property type="entry name" value="ATPase_NBD"/>
</dbReference>
<name>A0A940PAM0_9ENTE</name>
<dbReference type="InterPro" id="IPR000890">
    <property type="entry name" value="Aliphatic_acid_kin_short-chain"/>
</dbReference>
<dbReference type="NCBIfam" id="NF002834">
    <property type="entry name" value="PRK03011.1-5"/>
    <property type="match status" value="1"/>
</dbReference>
<evidence type="ECO:0000313" key="8">
    <source>
        <dbReference type="EMBL" id="MBP1039921.1"/>
    </source>
</evidence>
<dbReference type="RefSeq" id="WP_209524827.1">
    <property type="nucleotide sequence ID" value="NZ_JAEEGA010000002.1"/>
</dbReference>
<evidence type="ECO:0000256" key="2">
    <source>
        <dbReference type="ARBA" id="ARBA00022679"/>
    </source>
</evidence>
<dbReference type="PANTHER" id="PTHR21060">
    <property type="entry name" value="ACETATE KINASE"/>
    <property type="match status" value="1"/>
</dbReference>
<proteinExistence type="inferred from homology"/>
<dbReference type="HAMAP" id="MF_00542">
    <property type="entry name" value="Butyrate_kinase"/>
    <property type="match status" value="1"/>
</dbReference>
<evidence type="ECO:0000256" key="1">
    <source>
        <dbReference type="ARBA" id="ARBA00022490"/>
    </source>
</evidence>
<organism evidence="8 9">
    <name type="scientific">Vagococcus allomyrinae</name>
    <dbReference type="NCBI Taxonomy" id="2794353"/>
    <lineage>
        <taxon>Bacteria</taxon>
        <taxon>Bacillati</taxon>
        <taxon>Bacillota</taxon>
        <taxon>Bacilli</taxon>
        <taxon>Lactobacillales</taxon>
        <taxon>Enterococcaceae</taxon>
        <taxon>Vagococcus</taxon>
    </lineage>
</organism>
<keyword evidence="4 6" id="KW-0418">Kinase</keyword>
<dbReference type="GO" id="GO:0005737">
    <property type="term" value="C:cytoplasm"/>
    <property type="evidence" value="ECO:0007669"/>
    <property type="project" value="UniProtKB-SubCell"/>
</dbReference>
<dbReference type="CDD" id="cd24011">
    <property type="entry name" value="ASKHA_NBD_BK"/>
    <property type="match status" value="1"/>
</dbReference>
<evidence type="ECO:0000313" key="9">
    <source>
        <dbReference type="Proteomes" id="UP000674938"/>
    </source>
</evidence>
<comment type="similarity">
    <text evidence="6 7">Belongs to the acetokinase family.</text>
</comment>
<dbReference type="GO" id="GO:0047761">
    <property type="term" value="F:butyrate kinase activity"/>
    <property type="evidence" value="ECO:0007669"/>
    <property type="project" value="UniProtKB-UniRule"/>
</dbReference>
<dbReference type="GO" id="GO:0005524">
    <property type="term" value="F:ATP binding"/>
    <property type="evidence" value="ECO:0007669"/>
    <property type="project" value="UniProtKB-KW"/>
</dbReference>
<gene>
    <name evidence="6 8" type="primary">buk</name>
    <name evidence="8" type="ORF">I6N95_02740</name>
</gene>
<comment type="caution">
    <text evidence="8">The sequence shown here is derived from an EMBL/GenBank/DDBJ whole genome shotgun (WGS) entry which is preliminary data.</text>
</comment>
<comment type="subcellular location">
    <subcellularLocation>
        <location evidence="6">Cytoplasm</location>
    </subcellularLocation>
</comment>
<evidence type="ECO:0000256" key="3">
    <source>
        <dbReference type="ARBA" id="ARBA00022741"/>
    </source>
</evidence>
<dbReference type="Proteomes" id="UP000674938">
    <property type="component" value="Unassembled WGS sequence"/>
</dbReference>
<protein>
    <recommendedName>
        <fullName evidence="6">Probable butyrate kinase</fullName>
        <shortName evidence="6">BK</shortName>
        <ecNumber evidence="6">2.7.2.7</ecNumber>
    </recommendedName>
    <alternativeName>
        <fullName evidence="6">Branched-chain carboxylic acid kinase</fullName>
    </alternativeName>
</protein>
<dbReference type="PANTHER" id="PTHR21060:SF3">
    <property type="entry name" value="BUTYRATE KINASE 2-RELATED"/>
    <property type="match status" value="1"/>
</dbReference>
<comment type="catalytic activity">
    <reaction evidence="6">
        <text>butanoate + ATP = butanoyl phosphate + ADP</text>
        <dbReference type="Rhea" id="RHEA:13585"/>
        <dbReference type="ChEBI" id="CHEBI:17968"/>
        <dbReference type="ChEBI" id="CHEBI:30616"/>
        <dbReference type="ChEBI" id="CHEBI:58079"/>
        <dbReference type="ChEBI" id="CHEBI:456216"/>
        <dbReference type="EC" id="2.7.2.7"/>
    </reaction>
</comment>
<dbReference type="PIRSF" id="PIRSF036458">
    <property type="entry name" value="Butyrate_kin"/>
    <property type="match status" value="1"/>
</dbReference>
<dbReference type="PRINTS" id="PR00471">
    <property type="entry name" value="ACETATEKNASE"/>
</dbReference>
<evidence type="ECO:0000256" key="6">
    <source>
        <dbReference type="HAMAP-Rule" id="MF_00542"/>
    </source>
</evidence>
<keyword evidence="5 6" id="KW-0067">ATP-binding</keyword>
<keyword evidence="9" id="KW-1185">Reference proteome</keyword>